<dbReference type="Pfam" id="PF21983">
    <property type="entry name" value="NikA-like"/>
    <property type="match status" value="1"/>
</dbReference>
<dbReference type="EMBL" id="CACRUA010000022">
    <property type="protein sequence ID" value="VYU28386.1"/>
    <property type="molecule type" value="Genomic_DNA"/>
</dbReference>
<dbReference type="Gene3D" id="1.10.1220.10">
    <property type="entry name" value="Met repressor-like"/>
    <property type="match status" value="1"/>
</dbReference>
<evidence type="ECO:0000313" key="1">
    <source>
        <dbReference type="EMBL" id="VYU28386.1"/>
    </source>
</evidence>
<dbReference type="GO" id="GO:0006355">
    <property type="term" value="P:regulation of DNA-templated transcription"/>
    <property type="evidence" value="ECO:0007669"/>
    <property type="project" value="InterPro"/>
</dbReference>
<dbReference type="InterPro" id="IPR053842">
    <property type="entry name" value="NikA-like"/>
</dbReference>
<name>A0A6N3DGJ7_CLOSY</name>
<protein>
    <submittedName>
        <fullName evidence="1">Ribbon-helix-helix protein, copG family</fullName>
    </submittedName>
</protein>
<gene>
    <name evidence="1" type="ORF">CSLFYP84_01780</name>
</gene>
<dbReference type="InterPro" id="IPR013321">
    <property type="entry name" value="Arc_rbn_hlx_hlx"/>
</dbReference>
<sequence length="134" mass="15515">MSRKERSILIRVTDKEREIIKRKAAKLGMTVSEYVRTALIHTDNLNITMIDVRPIEKIATELHKQGVNLNQLMKFLNTYGVDVYNADETFRVLTREGDMFLKVSDVLGQLCEEAARHKVYITDHDFNDNEEAES</sequence>
<organism evidence="1">
    <name type="scientific">Clostridium symbiosum</name>
    <name type="common">Bacteroides symbiosus</name>
    <dbReference type="NCBI Taxonomy" id="1512"/>
    <lineage>
        <taxon>Bacteria</taxon>
        <taxon>Bacillati</taxon>
        <taxon>Bacillota</taxon>
        <taxon>Clostridia</taxon>
        <taxon>Lachnospirales</taxon>
        <taxon>Lachnospiraceae</taxon>
        <taxon>Otoolea</taxon>
    </lineage>
</organism>
<dbReference type="RefSeq" id="WP_156684541.1">
    <property type="nucleotide sequence ID" value="NZ_CACRUA010000022.1"/>
</dbReference>
<reference evidence="1" key="1">
    <citation type="submission" date="2019-11" db="EMBL/GenBank/DDBJ databases">
        <authorList>
            <person name="Feng L."/>
        </authorList>
    </citation>
    <scope>NUCLEOTIDE SEQUENCE</scope>
    <source>
        <strain evidence="1">CsymbiosumLFYP84</strain>
    </source>
</reference>
<accession>A0A6N3DGJ7</accession>
<proteinExistence type="predicted"/>
<dbReference type="AlphaFoldDB" id="A0A6N3DGJ7"/>